<dbReference type="Pfam" id="PF09994">
    <property type="entry name" value="T6SS_Tle1-like_cat"/>
    <property type="match status" value="2"/>
</dbReference>
<sequence>MPGGSIRKIARTVVMNTKADAELRAPQIVSTAANNVLETGKANGVFFADYEPKEVTKNKKPLTFTVSLFFDGTRNNRNNTDARKADNEVYKKHKNEVSFNNGYSNVGILERYNFRDPEERKLSIYIEGIGTEDNKGDSLIGSAIGTGSTGIPAKVKKGINAMCTEIYRMVDPKIEYIEKIEVDAFGFSRGAAAARNFVHLAQDAAAKQLQIAKTKVIYRFVGLFDTVSSYGLSFSNDTEDLGMDIGGNAKKVVQLTAADEHRKVFSLTDIRSSIGAGVGYELELPGAHSDIGGGYEAEEEEERLIETALEGQGVIAGARDAIVREGWYTKDQLYERLQPMGDNYYTMVTRLYGKRTVTGGYQYIPMNIMKQLAEKNGMQFNDMGKRFEVPPDMEQVKSTLVQQGVAGDGAHKKALSLPPEQLRPLRNKYLHRSANPSSLAMLGRYKDGKPYRVIHAG</sequence>
<organism evidence="2 3">
    <name type="scientific">Taibaiella chishuiensis</name>
    <dbReference type="NCBI Taxonomy" id="1434707"/>
    <lineage>
        <taxon>Bacteria</taxon>
        <taxon>Pseudomonadati</taxon>
        <taxon>Bacteroidota</taxon>
        <taxon>Chitinophagia</taxon>
        <taxon>Chitinophagales</taxon>
        <taxon>Chitinophagaceae</taxon>
        <taxon>Taibaiella</taxon>
    </lineage>
</organism>
<evidence type="ECO:0000313" key="2">
    <source>
        <dbReference type="EMBL" id="PSK91954.1"/>
    </source>
</evidence>
<accession>A0A2P8D410</accession>
<dbReference type="AlphaFoldDB" id="A0A2P8D410"/>
<keyword evidence="3" id="KW-1185">Reference proteome</keyword>
<name>A0A2P8D410_9BACT</name>
<proteinExistence type="predicted"/>
<dbReference type="PANTHER" id="PTHR33840:SF1">
    <property type="entry name" value="TLE1 PHOSPHOLIPASE DOMAIN-CONTAINING PROTEIN"/>
    <property type="match status" value="1"/>
</dbReference>
<gene>
    <name evidence="2" type="ORF">B0I18_10448</name>
</gene>
<protein>
    <submittedName>
        <fullName evidence="2">Putative alpha/beta hydrolase family protein DUF2235</fullName>
    </submittedName>
</protein>
<dbReference type="EMBL" id="PYGD01000004">
    <property type="protein sequence ID" value="PSK91954.1"/>
    <property type="molecule type" value="Genomic_DNA"/>
</dbReference>
<evidence type="ECO:0000313" key="3">
    <source>
        <dbReference type="Proteomes" id="UP000240572"/>
    </source>
</evidence>
<dbReference type="Proteomes" id="UP000240572">
    <property type="component" value="Unassembled WGS sequence"/>
</dbReference>
<dbReference type="PANTHER" id="PTHR33840">
    <property type="match status" value="1"/>
</dbReference>
<keyword evidence="2" id="KW-0378">Hydrolase</keyword>
<feature type="domain" description="T6SS Phospholipase effector Tle1-like catalytic" evidence="1">
    <location>
        <begin position="68"/>
        <end position="202"/>
    </location>
</feature>
<feature type="domain" description="T6SS Phospholipase effector Tle1-like catalytic" evidence="1">
    <location>
        <begin position="209"/>
        <end position="309"/>
    </location>
</feature>
<reference evidence="2 3" key="1">
    <citation type="submission" date="2018-03" db="EMBL/GenBank/DDBJ databases">
        <title>Genomic Encyclopedia of Type Strains, Phase III (KMG-III): the genomes of soil and plant-associated and newly described type strains.</title>
        <authorList>
            <person name="Whitman W."/>
        </authorList>
    </citation>
    <scope>NUCLEOTIDE SEQUENCE [LARGE SCALE GENOMIC DNA]</scope>
    <source>
        <strain evidence="2 3">CGMCC 1.12700</strain>
    </source>
</reference>
<dbReference type="GO" id="GO:0016787">
    <property type="term" value="F:hydrolase activity"/>
    <property type="evidence" value="ECO:0007669"/>
    <property type="project" value="UniProtKB-KW"/>
</dbReference>
<comment type="caution">
    <text evidence="2">The sequence shown here is derived from an EMBL/GenBank/DDBJ whole genome shotgun (WGS) entry which is preliminary data.</text>
</comment>
<dbReference type="InterPro" id="IPR018712">
    <property type="entry name" value="Tle1-like_cat"/>
</dbReference>
<evidence type="ECO:0000259" key="1">
    <source>
        <dbReference type="Pfam" id="PF09994"/>
    </source>
</evidence>
<dbReference type="RefSeq" id="WP_106523036.1">
    <property type="nucleotide sequence ID" value="NZ_PYGD01000004.1"/>
</dbReference>
<dbReference type="OrthoDB" id="4378831at2"/>